<keyword evidence="2" id="KW-1133">Transmembrane helix</keyword>
<organism evidence="3 4">
    <name type="scientific">Mesorhabditis belari</name>
    <dbReference type="NCBI Taxonomy" id="2138241"/>
    <lineage>
        <taxon>Eukaryota</taxon>
        <taxon>Metazoa</taxon>
        <taxon>Ecdysozoa</taxon>
        <taxon>Nematoda</taxon>
        <taxon>Chromadorea</taxon>
        <taxon>Rhabditida</taxon>
        <taxon>Rhabditina</taxon>
        <taxon>Rhabditomorpha</taxon>
        <taxon>Rhabditoidea</taxon>
        <taxon>Rhabditidae</taxon>
        <taxon>Mesorhabditinae</taxon>
        <taxon>Mesorhabditis</taxon>
    </lineage>
</organism>
<feature type="compositionally biased region" description="Polar residues" evidence="1">
    <location>
        <begin position="36"/>
        <end position="52"/>
    </location>
</feature>
<dbReference type="AlphaFoldDB" id="A0AAF3JAZ7"/>
<keyword evidence="2" id="KW-0812">Transmembrane</keyword>
<protein>
    <submittedName>
        <fullName evidence="4">Uncharacterized protein</fullName>
    </submittedName>
</protein>
<feature type="compositionally biased region" description="Basic and acidic residues" evidence="1">
    <location>
        <begin position="20"/>
        <end position="35"/>
    </location>
</feature>
<dbReference type="WBParaSite" id="MBELARI_LOCUS7417">
    <property type="protein sequence ID" value="MBELARI_LOCUS7417"/>
    <property type="gene ID" value="MBELARI_LOCUS7417"/>
</dbReference>
<evidence type="ECO:0000313" key="4">
    <source>
        <dbReference type="WBParaSite" id="MBELARI_LOCUS7417"/>
    </source>
</evidence>
<feature type="transmembrane region" description="Helical" evidence="2">
    <location>
        <begin position="81"/>
        <end position="100"/>
    </location>
</feature>
<proteinExistence type="predicted"/>
<evidence type="ECO:0000256" key="2">
    <source>
        <dbReference type="SAM" id="Phobius"/>
    </source>
</evidence>
<accession>A0AAF3JAZ7</accession>
<keyword evidence="2" id="KW-0472">Membrane</keyword>
<reference evidence="4" key="1">
    <citation type="submission" date="2024-02" db="UniProtKB">
        <authorList>
            <consortium name="WormBaseParasite"/>
        </authorList>
    </citation>
    <scope>IDENTIFICATION</scope>
</reference>
<keyword evidence="3" id="KW-1185">Reference proteome</keyword>
<name>A0AAF3JAZ7_9BILA</name>
<dbReference type="Proteomes" id="UP000887575">
    <property type="component" value="Unassembled WGS sequence"/>
</dbReference>
<evidence type="ECO:0000313" key="3">
    <source>
        <dbReference type="Proteomes" id="UP000887575"/>
    </source>
</evidence>
<sequence>MMKKPAGIVEDGFDSIQQRESELERLQKPVQDRPGESSQNPDFTKETPQINRARTKRRKYEDEEDEESPVVRKSRRLCKKLVPALVCNYLISDNVFIYVLDTLLMFF</sequence>
<evidence type="ECO:0000256" key="1">
    <source>
        <dbReference type="SAM" id="MobiDB-lite"/>
    </source>
</evidence>
<feature type="region of interest" description="Disordered" evidence="1">
    <location>
        <begin position="20"/>
        <end position="71"/>
    </location>
</feature>